<protein>
    <recommendedName>
        <fullName evidence="1">PiggyBac transposable element-derived protein domain-containing protein</fullName>
    </recommendedName>
</protein>
<dbReference type="InterPro" id="IPR029526">
    <property type="entry name" value="PGBD"/>
</dbReference>
<dbReference type="OrthoDB" id="2282414at2759"/>
<evidence type="ECO:0000313" key="2">
    <source>
        <dbReference type="EMBL" id="RCH95066.1"/>
    </source>
</evidence>
<gene>
    <name evidence="2" type="ORF">CU097_013024</name>
</gene>
<sequence>MPPVDKKLDVNIKVSVSKRFIIDITVKAILLREHDWNEPKLSFQGKTIARSEELKKLTDEKTFKSSDGSLVTIKRPEVVDEYERHKNSVDTANNLRDNLTFYHDIISAERWKMHFFGFYLGLCEANAYSSIRAFSEKAPQGVTRPLRIIWPSICLNIVRN</sequence>
<dbReference type="AlphaFoldDB" id="A0A367JYQ0"/>
<dbReference type="STRING" id="86630.A0A367JYQ0"/>
<keyword evidence="3" id="KW-1185">Reference proteome</keyword>
<evidence type="ECO:0000259" key="1">
    <source>
        <dbReference type="Pfam" id="PF13843"/>
    </source>
</evidence>
<feature type="domain" description="PiggyBac transposable element-derived protein" evidence="1">
    <location>
        <begin position="61"/>
        <end position="128"/>
    </location>
</feature>
<proteinExistence type="predicted"/>
<evidence type="ECO:0000313" key="3">
    <source>
        <dbReference type="Proteomes" id="UP000252139"/>
    </source>
</evidence>
<name>A0A367JYQ0_RHIAZ</name>
<organism evidence="2 3">
    <name type="scientific">Rhizopus azygosporus</name>
    <name type="common">Rhizopus microsporus var. azygosporus</name>
    <dbReference type="NCBI Taxonomy" id="86630"/>
    <lineage>
        <taxon>Eukaryota</taxon>
        <taxon>Fungi</taxon>
        <taxon>Fungi incertae sedis</taxon>
        <taxon>Mucoromycota</taxon>
        <taxon>Mucoromycotina</taxon>
        <taxon>Mucoromycetes</taxon>
        <taxon>Mucorales</taxon>
        <taxon>Mucorineae</taxon>
        <taxon>Rhizopodaceae</taxon>
        <taxon>Rhizopus</taxon>
    </lineage>
</organism>
<accession>A0A367JYQ0</accession>
<dbReference type="Pfam" id="PF13843">
    <property type="entry name" value="DDE_Tnp_1_7"/>
    <property type="match status" value="1"/>
</dbReference>
<dbReference type="EMBL" id="PJQL01000505">
    <property type="protein sequence ID" value="RCH95066.1"/>
    <property type="molecule type" value="Genomic_DNA"/>
</dbReference>
<dbReference type="Proteomes" id="UP000252139">
    <property type="component" value="Unassembled WGS sequence"/>
</dbReference>
<reference evidence="2 3" key="1">
    <citation type="journal article" date="2018" name="G3 (Bethesda)">
        <title>Phylogenetic and Phylogenomic Definition of Rhizopus Species.</title>
        <authorList>
            <person name="Gryganskyi A.P."/>
            <person name="Golan J."/>
            <person name="Dolatabadi S."/>
            <person name="Mondo S."/>
            <person name="Robb S."/>
            <person name="Idnurm A."/>
            <person name="Muszewska A."/>
            <person name="Steczkiewicz K."/>
            <person name="Masonjones S."/>
            <person name="Liao H.L."/>
            <person name="Gajdeczka M.T."/>
            <person name="Anike F."/>
            <person name="Vuek A."/>
            <person name="Anishchenko I.M."/>
            <person name="Voigt K."/>
            <person name="de Hoog G.S."/>
            <person name="Smith M.E."/>
            <person name="Heitman J."/>
            <person name="Vilgalys R."/>
            <person name="Stajich J.E."/>
        </authorList>
    </citation>
    <scope>NUCLEOTIDE SEQUENCE [LARGE SCALE GENOMIC DNA]</scope>
    <source>
        <strain evidence="2 3">CBS 357.93</strain>
    </source>
</reference>
<comment type="caution">
    <text evidence="2">The sequence shown here is derived from an EMBL/GenBank/DDBJ whole genome shotgun (WGS) entry which is preliminary data.</text>
</comment>